<evidence type="ECO:0000313" key="2">
    <source>
        <dbReference type="EMBL" id="GMN72224.1"/>
    </source>
</evidence>
<reference evidence="2" key="1">
    <citation type="submission" date="2023-07" db="EMBL/GenBank/DDBJ databases">
        <title>draft genome sequence of fig (Ficus carica).</title>
        <authorList>
            <person name="Takahashi T."/>
            <person name="Nishimura K."/>
        </authorList>
    </citation>
    <scope>NUCLEOTIDE SEQUENCE</scope>
</reference>
<accession>A0AA88ELG7</accession>
<dbReference type="GO" id="GO:0006952">
    <property type="term" value="P:defense response"/>
    <property type="evidence" value="ECO:0007669"/>
    <property type="project" value="UniProtKB-KW"/>
</dbReference>
<protein>
    <submittedName>
        <fullName evidence="2">Uncharacterized protein</fullName>
    </submittedName>
</protein>
<evidence type="ECO:0000256" key="1">
    <source>
        <dbReference type="ARBA" id="ARBA00022821"/>
    </source>
</evidence>
<sequence>MGSSSDKTSVIPVVGMGDIGKTTLAQLVYEDKRVKTHGSRIIVTTRSDIIAKKIGNVPAHHLEKIPDNDCWKLFGEHPGQRRKQIEDVGNEYYQDLLRVSALAYYYHCRDICHDGNYCCR</sequence>
<proteinExistence type="predicted"/>
<dbReference type="PANTHER" id="PTHR36766">
    <property type="entry name" value="PLANT BROAD-SPECTRUM MILDEW RESISTANCE PROTEIN RPW8"/>
    <property type="match status" value="1"/>
</dbReference>
<organism evidence="2 3">
    <name type="scientific">Ficus carica</name>
    <name type="common">Common fig</name>
    <dbReference type="NCBI Taxonomy" id="3494"/>
    <lineage>
        <taxon>Eukaryota</taxon>
        <taxon>Viridiplantae</taxon>
        <taxon>Streptophyta</taxon>
        <taxon>Embryophyta</taxon>
        <taxon>Tracheophyta</taxon>
        <taxon>Spermatophyta</taxon>
        <taxon>Magnoliopsida</taxon>
        <taxon>eudicotyledons</taxon>
        <taxon>Gunneridae</taxon>
        <taxon>Pentapetalae</taxon>
        <taxon>rosids</taxon>
        <taxon>fabids</taxon>
        <taxon>Rosales</taxon>
        <taxon>Moraceae</taxon>
        <taxon>Ficeae</taxon>
        <taxon>Ficus</taxon>
    </lineage>
</organism>
<dbReference type="Gene3D" id="3.40.50.300">
    <property type="entry name" value="P-loop containing nucleotide triphosphate hydrolases"/>
    <property type="match status" value="1"/>
</dbReference>
<dbReference type="InterPro" id="IPR027417">
    <property type="entry name" value="P-loop_NTPase"/>
</dbReference>
<comment type="caution">
    <text evidence="2">The sequence shown here is derived from an EMBL/GenBank/DDBJ whole genome shotgun (WGS) entry which is preliminary data.</text>
</comment>
<keyword evidence="1" id="KW-0611">Plant defense</keyword>
<name>A0AA88ELG7_FICCA</name>
<keyword evidence="3" id="KW-1185">Reference proteome</keyword>
<dbReference type="EMBL" id="BTGU01014104">
    <property type="protein sequence ID" value="GMN72224.1"/>
    <property type="molecule type" value="Genomic_DNA"/>
</dbReference>
<gene>
    <name evidence="2" type="ORF">TIFTF001_054191</name>
</gene>
<dbReference type="PANTHER" id="PTHR36766:SF40">
    <property type="entry name" value="DISEASE RESISTANCE PROTEIN RGA3"/>
    <property type="match status" value="1"/>
</dbReference>
<dbReference type="SUPFAM" id="SSF52540">
    <property type="entry name" value="P-loop containing nucleoside triphosphate hydrolases"/>
    <property type="match status" value="1"/>
</dbReference>
<evidence type="ECO:0000313" key="3">
    <source>
        <dbReference type="Proteomes" id="UP001187192"/>
    </source>
</evidence>
<dbReference type="Proteomes" id="UP001187192">
    <property type="component" value="Unassembled WGS sequence"/>
</dbReference>
<dbReference type="AlphaFoldDB" id="A0AA88ELG7"/>